<dbReference type="AlphaFoldDB" id="A0A0W8F6V0"/>
<dbReference type="Gene3D" id="3.40.50.410">
    <property type="entry name" value="von Willebrand factor, type A domain"/>
    <property type="match status" value="1"/>
</dbReference>
<dbReference type="Pfam" id="PF08487">
    <property type="entry name" value="VIT"/>
    <property type="match status" value="1"/>
</dbReference>
<proteinExistence type="predicted"/>
<reference evidence="3" key="1">
    <citation type="journal article" date="2015" name="Proc. Natl. Acad. Sci. U.S.A.">
        <title>Networks of energetic and metabolic interactions define dynamics in microbial communities.</title>
        <authorList>
            <person name="Embree M."/>
            <person name="Liu J.K."/>
            <person name="Al-Bassam M.M."/>
            <person name="Zengler K."/>
        </authorList>
    </citation>
    <scope>NUCLEOTIDE SEQUENCE</scope>
</reference>
<dbReference type="InterPro" id="IPR036465">
    <property type="entry name" value="vWFA_dom_sf"/>
</dbReference>
<evidence type="ECO:0008006" key="4">
    <source>
        <dbReference type="Google" id="ProtNLM"/>
    </source>
</evidence>
<evidence type="ECO:0000259" key="1">
    <source>
        <dbReference type="PROSITE" id="PS50234"/>
    </source>
</evidence>
<dbReference type="PROSITE" id="PS51468">
    <property type="entry name" value="VIT"/>
    <property type="match status" value="1"/>
</dbReference>
<protein>
    <recommendedName>
        <fullName evidence="4">VWA domain-containing protein</fullName>
    </recommendedName>
</protein>
<dbReference type="InterPro" id="IPR013694">
    <property type="entry name" value="VIT"/>
</dbReference>
<comment type="caution">
    <text evidence="3">The sequence shown here is derived from an EMBL/GenBank/DDBJ whole genome shotgun (WGS) entry which is preliminary data.</text>
</comment>
<dbReference type="SUPFAM" id="SSF53300">
    <property type="entry name" value="vWA-like"/>
    <property type="match status" value="1"/>
</dbReference>
<dbReference type="InterPro" id="IPR002035">
    <property type="entry name" value="VWF_A"/>
</dbReference>
<organism evidence="3">
    <name type="scientific">hydrocarbon metagenome</name>
    <dbReference type="NCBI Taxonomy" id="938273"/>
    <lineage>
        <taxon>unclassified sequences</taxon>
        <taxon>metagenomes</taxon>
        <taxon>ecological metagenomes</taxon>
    </lineage>
</organism>
<sequence length="726" mass="80680">MWKYILLMLFAVSVGLMSPAGADGIIIVDPPPGVDVRLDQSLAIKYHHVDIQIKDQVATTRVDQVFVNDNPWTAEGTYIFPLPQGAAVSDFVMWVDGKAVHGEILEADEARTIYDDVVRRMKDPALLEYVGRKALKASVFPIPPGEERKIELEYSQILPVENGLVHYIYPLSTERFSSRPLEDLVVRAQIESREPLKAVYSSRHEVSIDREDDYHALLGLEQSDVLPDRDFELFYTISSEKIGLNLLSFKEEGQDGFFLLLAAPDVKVNEEEIVVKDIILVLDTSGSMQGEKMDQAKEAARYVLDHLNPLDRFAIVSFATTTRSFSPSLEPAAQADKGKDFLDRLEAMGSTDINRAMIEAVGLAEEVRPTTLIFLTDGLPTEGVTVTGAILDNVAREAPDNVRIFSFGVGDDVDTDLLDQISLDHGGASTYVRPGEEIDEEVSAFYRKVKIPVLSDLSLDWGDIIVDQVYPQRIPDLFAGSQLILLGRYREGGPAKITLKGMVNQEERSYTYEDLSFRKEGGDDFIPRLWATRAVGYYLTQIRLYGEKQEWIDSIVSLSTRYGIITPYTSFLVQEKDIFSTQGREEIISDFEEEMAAAAAEPAFGEAAVEKAVYQKSLSAAPVGAAVPVNMSVSTGIDGTSKMVRVSEVLKNVGSKTFLWRNDTWIDTTFDRSMKTKKVAFLGEEYFDLISQVPVLGSYFALGERVIVVHEGQAYETVAEDDSGSG</sequence>
<evidence type="ECO:0000259" key="2">
    <source>
        <dbReference type="PROSITE" id="PS51468"/>
    </source>
</evidence>
<dbReference type="SMART" id="SM00327">
    <property type="entry name" value="VWA"/>
    <property type="match status" value="1"/>
</dbReference>
<feature type="domain" description="VWFA" evidence="1">
    <location>
        <begin position="277"/>
        <end position="449"/>
    </location>
</feature>
<dbReference type="SMART" id="SM00609">
    <property type="entry name" value="VIT"/>
    <property type="match status" value="1"/>
</dbReference>
<dbReference type="PANTHER" id="PTHR10338:SF108">
    <property type="entry name" value="INTER-ALPHA-TRYPSIN INHIBITOR HEAVY CHAIN H4-LIKE PROTEIN"/>
    <property type="match status" value="1"/>
</dbReference>
<dbReference type="PROSITE" id="PS50234">
    <property type="entry name" value="VWFA"/>
    <property type="match status" value="1"/>
</dbReference>
<dbReference type="Pfam" id="PF00092">
    <property type="entry name" value="VWA"/>
    <property type="match status" value="1"/>
</dbReference>
<dbReference type="PANTHER" id="PTHR10338">
    <property type="entry name" value="INTER-ALPHA-TRYPSIN INHIBITOR HEAVY CHAIN FAMILY MEMBER"/>
    <property type="match status" value="1"/>
</dbReference>
<evidence type="ECO:0000313" key="3">
    <source>
        <dbReference type="EMBL" id="KUG16616.1"/>
    </source>
</evidence>
<name>A0A0W8F6V0_9ZZZZ</name>
<gene>
    <name evidence="3" type="ORF">ASZ90_013705</name>
</gene>
<feature type="domain" description="VIT" evidence="2">
    <location>
        <begin position="28"/>
        <end position="156"/>
    </location>
</feature>
<dbReference type="EMBL" id="LNQE01001487">
    <property type="protein sequence ID" value="KUG16616.1"/>
    <property type="molecule type" value="Genomic_DNA"/>
</dbReference>
<dbReference type="InterPro" id="IPR050934">
    <property type="entry name" value="ITIH"/>
</dbReference>
<accession>A0A0W8F6V0</accession>